<evidence type="ECO:0000256" key="1">
    <source>
        <dbReference type="ARBA" id="ARBA00006484"/>
    </source>
</evidence>
<dbReference type="OrthoDB" id="7442at2157"/>
<dbReference type="PRINTS" id="PR00081">
    <property type="entry name" value="GDHRDH"/>
</dbReference>
<dbReference type="GO" id="GO:0047936">
    <property type="term" value="F:glucose 1-dehydrogenase [NAD(P)+] activity"/>
    <property type="evidence" value="ECO:0007669"/>
    <property type="project" value="UniProtKB-EC"/>
</dbReference>
<comment type="similarity">
    <text evidence="1">Belongs to the short-chain dehydrogenases/reductases (SDR) family.</text>
</comment>
<dbReference type="InterPro" id="IPR036291">
    <property type="entry name" value="NAD(P)-bd_dom_sf"/>
</dbReference>
<dbReference type="InterPro" id="IPR002347">
    <property type="entry name" value="SDR_fam"/>
</dbReference>
<dbReference type="FunFam" id="3.40.50.720:FF:000084">
    <property type="entry name" value="Short-chain dehydrogenase reductase"/>
    <property type="match status" value="1"/>
</dbReference>
<evidence type="ECO:0000313" key="3">
    <source>
        <dbReference type="EMBL" id="QUJ73782.1"/>
    </source>
</evidence>
<sequence length="268" mass="28471">MTTGASRSGKMNRLENDVAIVTGSTKGIGTGVAERLAAEGASVVVSGRSEDDGQATVESIQEAGGTAHFVRADMREPADIKTLVEATVAEFDGLDVLVNNAGVETYTSADEATIDDWSFVVETDFRAFWLAGKYAYEHMDDGAVVNMSSNHSIATTPNIFPYNAVKAGINGLTRAMAVDFGPKVRVNTVAPGWVAVERTTSDMSEERRQKLESIHPTGRLGTPEDVAGAVAFVASDDAAFVTGSTITVDGGRTAVLQDDFLPNYREQR</sequence>
<name>A0A8T8KLK2_9EURY</name>
<evidence type="ECO:0000313" key="4">
    <source>
        <dbReference type="Proteomes" id="UP000682967"/>
    </source>
</evidence>
<dbReference type="NCBIfam" id="NF005559">
    <property type="entry name" value="PRK07231.1"/>
    <property type="match status" value="1"/>
</dbReference>
<reference evidence="3" key="1">
    <citation type="submission" date="2021-04" db="EMBL/GenBank/DDBJ databases">
        <title>Complete Genome sequence and Methylome Analysis of the Haloarchaeon Haloarcula sinaiiensis.</title>
        <authorList>
            <person name="Fomenkov A."/>
            <person name="DasSarma P."/>
            <person name="DasSarma S."/>
            <person name="Roberts R.J."/>
        </authorList>
    </citation>
    <scope>NUCLEOTIDE SEQUENCE</scope>
    <source>
        <strain evidence="3">ATCC 33800</strain>
        <plasmid evidence="3">pHsi117</plasmid>
    </source>
</reference>
<dbReference type="Pfam" id="PF13561">
    <property type="entry name" value="adh_short_C2"/>
    <property type="match status" value="1"/>
</dbReference>
<dbReference type="PANTHER" id="PTHR43639:SF1">
    <property type="entry name" value="SHORT-CHAIN DEHYDROGENASE_REDUCTASE FAMILY PROTEIN"/>
    <property type="match status" value="1"/>
</dbReference>
<dbReference type="PRINTS" id="PR00080">
    <property type="entry name" value="SDRFAMILY"/>
</dbReference>
<dbReference type="EC" id="1.1.1.47" evidence="3"/>
<evidence type="ECO:0000256" key="2">
    <source>
        <dbReference type="ARBA" id="ARBA00023002"/>
    </source>
</evidence>
<protein>
    <submittedName>
        <fullName evidence="3">Glucose 1-dehydrogenase</fullName>
        <ecNumber evidence="3">1.1.1.47</ecNumber>
    </submittedName>
</protein>
<dbReference type="Gene3D" id="3.40.50.720">
    <property type="entry name" value="NAD(P)-binding Rossmann-like Domain"/>
    <property type="match status" value="1"/>
</dbReference>
<dbReference type="PANTHER" id="PTHR43639">
    <property type="entry name" value="OXIDOREDUCTASE, SHORT-CHAIN DEHYDROGENASE/REDUCTASE FAMILY (AFU_ORTHOLOGUE AFUA_5G02870)"/>
    <property type="match status" value="1"/>
</dbReference>
<dbReference type="SUPFAM" id="SSF51735">
    <property type="entry name" value="NAD(P)-binding Rossmann-fold domains"/>
    <property type="match status" value="1"/>
</dbReference>
<proteinExistence type="inferred from homology"/>
<organism evidence="3 4">
    <name type="scientific">Haloarcula marismortui ATCC 33800</name>
    <dbReference type="NCBI Taxonomy" id="662476"/>
    <lineage>
        <taxon>Archaea</taxon>
        <taxon>Methanobacteriati</taxon>
        <taxon>Methanobacteriota</taxon>
        <taxon>Stenosarchaea group</taxon>
        <taxon>Halobacteria</taxon>
        <taxon>Halobacteriales</taxon>
        <taxon>Haloarculaceae</taxon>
        <taxon>Haloarcula</taxon>
    </lineage>
</organism>
<dbReference type="Proteomes" id="UP000682967">
    <property type="component" value="Plasmid pHsi117"/>
</dbReference>
<keyword evidence="2 3" id="KW-0560">Oxidoreductase</keyword>
<dbReference type="EMBL" id="CP073367">
    <property type="protein sequence ID" value="QUJ73782.1"/>
    <property type="molecule type" value="Genomic_DNA"/>
</dbReference>
<dbReference type="KEGG" id="hsin:KDQ40_16270"/>
<geneLocation type="plasmid" evidence="3 4">
    <name>pHsi117</name>
</geneLocation>
<gene>
    <name evidence="3" type="ORF">KDQ40_16270</name>
</gene>
<keyword evidence="3" id="KW-0614">Plasmid</keyword>
<dbReference type="CDD" id="cd05233">
    <property type="entry name" value="SDR_c"/>
    <property type="match status" value="1"/>
</dbReference>
<accession>A0A8T8KLK2</accession>
<dbReference type="AlphaFoldDB" id="A0A8T8KLK2"/>